<name>A0A0M8K770_9CHLR</name>
<dbReference type="Gene3D" id="3.10.290.10">
    <property type="entry name" value="RNA-binding S4 domain"/>
    <property type="match status" value="1"/>
</dbReference>
<dbReference type="GO" id="GO:0008168">
    <property type="term" value="F:methyltransferase activity"/>
    <property type="evidence" value="ECO:0007669"/>
    <property type="project" value="UniProtKB-KW"/>
</dbReference>
<dbReference type="InterPro" id="IPR047048">
    <property type="entry name" value="TlyA"/>
</dbReference>
<feature type="domain" description="RNA-binding S4" evidence="4">
    <location>
        <begin position="14"/>
        <end position="78"/>
    </location>
</feature>
<dbReference type="PANTHER" id="PTHR32319:SF0">
    <property type="entry name" value="BACTERIAL HEMOLYSIN-LIKE PROTEIN"/>
    <property type="match status" value="1"/>
</dbReference>
<dbReference type="PIRSF" id="PIRSF005578">
    <property type="entry name" value="TlyA"/>
    <property type="match status" value="1"/>
</dbReference>
<evidence type="ECO:0000256" key="3">
    <source>
        <dbReference type="PROSITE-ProRule" id="PRU00182"/>
    </source>
</evidence>
<evidence type="ECO:0000259" key="4">
    <source>
        <dbReference type="SMART" id="SM00363"/>
    </source>
</evidence>
<dbReference type="GO" id="GO:0003723">
    <property type="term" value="F:RNA binding"/>
    <property type="evidence" value="ECO:0007669"/>
    <property type="project" value="UniProtKB-KW"/>
</dbReference>
<reference evidence="6" key="2">
    <citation type="submission" date="2015-08" db="EMBL/GenBank/DDBJ databases">
        <title>Draft Genome Sequence of a Heterotrophic Facultative Anaerobic Bacterium Ardenticatena maritima Strain 110S.</title>
        <authorList>
            <person name="Kawaichi S."/>
            <person name="Yoshida T."/>
            <person name="Sako Y."/>
            <person name="Nakamura R."/>
        </authorList>
    </citation>
    <scope>NUCLEOTIDE SEQUENCE [LARGE SCALE GENOMIC DNA]</scope>
    <source>
        <strain evidence="6">110S</strain>
    </source>
</reference>
<keyword evidence="1 3" id="KW-0694">RNA-binding</keyword>
<evidence type="ECO:0000313" key="6">
    <source>
        <dbReference type="Proteomes" id="UP000037784"/>
    </source>
</evidence>
<evidence type="ECO:0000256" key="1">
    <source>
        <dbReference type="ARBA" id="ARBA00022884"/>
    </source>
</evidence>
<sequence>MFEASIGGRMGKKERLDVLLVHKGLVESRTQAQRLIMAGAVRVDGQVVTKAGTRIPQDAVLEVEAAQPYVSRGGYKLAAALDTFGLDVRGMVAADVGASTGGFTDVLLQRGAKRVYAIDVGYGQLAWKLREDERVVVMERTNARYVEKLPETVHLVTIDASFISQRLLLPAVRKWLDEQGHVVALIKPQFEAGRDQVGRGGVVRHPAVHKQVLQALVRWAYEEGWCVNGLTYSPIRGPSGNIEFLWWLRLSDGLPIERVHQQIDEVVEKAHKALPNKAKHIH</sequence>
<dbReference type="FunCoup" id="A0A0M8K770">
    <property type="interactions" value="247"/>
</dbReference>
<dbReference type="InterPro" id="IPR036986">
    <property type="entry name" value="S4_RNA-bd_sf"/>
</dbReference>
<dbReference type="PROSITE" id="PS50889">
    <property type="entry name" value="S4"/>
    <property type="match status" value="1"/>
</dbReference>
<dbReference type="SUPFAM" id="SSF53335">
    <property type="entry name" value="S-adenosyl-L-methionine-dependent methyltransferases"/>
    <property type="match status" value="1"/>
</dbReference>
<dbReference type="Pfam" id="PF01479">
    <property type="entry name" value="S4"/>
    <property type="match status" value="1"/>
</dbReference>
<dbReference type="CDD" id="cd00165">
    <property type="entry name" value="S4"/>
    <property type="match status" value="1"/>
</dbReference>
<dbReference type="AlphaFoldDB" id="A0A0M8K770"/>
<evidence type="ECO:0000256" key="2">
    <source>
        <dbReference type="ARBA" id="ARBA00029460"/>
    </source>
</evidence>
<dbReference type="SMART" id="SM00363">
    <property type="entry name" value="S4"/>
    <property type="match status" value="1"/>
</dbReference>
<dbReference type="InterPro" id="IPR002942">
    <property type="entry name" value="S4_RNA-bd"/>
</dbReference>
<organism evidence="5 6">
    <name type="scientific">Ardenticatena maritima</name>
    <dbReference type="NCBI Taxonomy" id="872965"/>
    <lineage>
        <taxon>Bacteria</taxon>
        <taxon>Bacillati</taxon>
        <taxon>Chloroflexota</taxon>
        <taxon>Ardenticatenia</taxon>
        <taxon>Ardenticatenales</taxon>
        <taxon>Ardenticatenaceae</taxon>
        <taxon>Ardenticatena</taxon>
    </lineage>
</organism>
<reference evidence="5 6" key="1">
    <citation type="journal article" date="2015" name="Genome Announc.">
        <title>Draft Genome Sequence of a Heterotrophic Facultative Anaerobic Thermophilic Bacterium, Ardenticatena maritima Strain 110ST.</title>
        <authorList>
            <person name="Kawaichi S."/>
            <person name="Yoshida T."/>
            <person name="Sako Y."/>
            <person name="Nakamura R."/>
        </authorList>
    </citation>
    <scope>NUCLEOTIDE SEQUENCE [LARGE SCALE GENOMIC DNA]</scope>
    <source>
        <strain evidence="5 6">110S</strain>
    </source>
</reference>
<dbReference type="NCBIfam" id="TIGR00478">
    <property type="entry name" value="tly"/>
    <property type="match status" value="1"/>
</dbReference>
<keyword evidence="6" id="KW-1185">Reference proteome</keyword>
<gene>
    <name evidence="5" type="primary">tlyA</name>
    <name evidence="5" type="ORF">ARMA_0302</name>
</gene>
<keyword evidence="5" id="KW-0808">Transferase</keyword>
<dbReference type="InterPro" id="IPR029063">
    <property type="entry name" value="SAM-dependent_MTases_sf"/>
</dbReference>
<dbReference type="InParanoid" id="A0A0M8K770"/>
<dbReference type="PANTHER" id="PTHR32319">
    <property type="entry name" value="BACTERIAL HEMOLYSIN-LIKE PROTEIN"/>
    <property type="match status" value="1"/>
</dbReference>
<dbReference type="Pfam" id="PF01728">
    <property type="entry name" value="FtsJ"/>
    <property type="match status" value="1"/>
</dbReference>
<comment type="similarity">
    <text evidence="2">Belongs to the TlyA family.</text>
</comment>
<comment type="caution">
    <text evidence="5">The sequence shown here is derived from an EMBL/GenBank/DDBJ whole genome shotgun (WGS) entry which is preliminary data.</text>
</comment>
<keyword evidence="5" id="KW-0489">Methyltransferase</keyword>
<dbReference type="EC" id="2.1.1.227" evidence="5"/>
<proteinExistence type="inferred from homology"/>
<dbReference type="EC" id="2.1.1.226" evidence="5"/>
<dbReference type="InterPro" id="IPR002877">
    <property type="entry name" value="RNA_MeTrfase_FtsJ_dom"/>
</dbReference>
<dbReference type="Proteomes" id="UP000037784">
    <property type="component" value="Unassembled WGS sequence"/>
</dbReference>
<dbReference type="InterPro" id="IPR004538">
    <property type="entry name" value="Hemolysin_A/TlyA"/>
</dbReference>
<dbReference type="GO" id="GO:0032259">
    <property type="term" value="P:methylation"/>
    <property type="evidence" value="ECO:0007669"/>
    <property type="project" value="UniProtKB-KW"/>
</dbReference>
<dbReference type="STRING" id="872965.SE16_00275"/>
<dbReference type="Gene3D" id="3.40.50.150">
    <property type="entry name" value="Vaccinia Virus protein VP39"/>
    <property type="match status" value="1"/>
</dbReference>
<dbReference type="SUPFAM" id="SSF55174">
    <property type="entry name" value="Alpha-L RNA-binding motif"/>
    <property type="match status" value="1"/>
</dbReference>
<dbReference type="CDD" id="cd02440">
    <property type="entry name" value="AdoMet_MTases"/>
    <property type="match status" value="1"/>
</dbReference>
<dbReference type="EMBL" id="BBZA01000017">
    <property type="protein sequence ID" value="GAP61879.1"/>
    <property type="molecule type" value="Genomic_DNA"/>
</dbReference>
<accession>A0A0M8K770</accession>
<evidence type="ECO:0000313" key="5">
    <source>
        <dbReference type="EMBL" id="GAP61879.1"/>
    </source>
</evidence>
<protein>
    <submittedName>
        <fullName evidence="5">23S rRNA (Cytidine1920-2'-O)/16S rRNA (Cytidine1409-2'-O)-methyltransferase</fullName>
        <ecNumber evidence="5">2.1.1.226</ecNumber>
        <ecNumber evidence="5">2.1.1.227</ecNumber>
    </submittedName>
</protein>